<feature type="transmembrane region" description="Helical" evidence="1">
    <location>
        <begin position="108"/>
        <end position="128"/>
    </location>
</feature>
<name>A0A9W7W1C9_9PEZI</name>
<gene>
    <name evidence="2" type="ORF">Tdes44962_MAKER03375</name>
</gene>
<organism evidence="2 3">
    <name type="scientific">Teratosphaeria destructans</name>
    <dbReference type="NCBI Taxonomy" id="418781"/>
    <lineage>
        <taxon>Eukaryota</taxon>
        <taxon>Fungi</taxon>
        <taxon>Dikarya</taxon>
        <taxon>Ascomycota</taxon>
        <taxon>Pezizomycotina</taxon>
        <taxon>Dothideomycetes</taxon>
        <taxon>Dothideomycetidae</taxon>
        <taxon>Mycosphaerellales</taxon>
        <taxon>Teratosphaeriaceae</taxon>
        <taxon>Teratosphaeria</taxon>
    </lineage>
</organism>
<dbReference type="OrthoDB" id="2124888at2759"/>
<comment type="caution">
    <text evidence="2">The sequence shown here is derived from an EMBL/GenBank/DDBJ whole genome shotgun (WGS) entry which is preliminary data.</text>
</comment>
<keyword evidence="1" id="KW-0812">Transmembrane</keyword>
<feature type="transmembrane region" description="Helical" evidence="1">
    <location>
        <begin position="140"/>
        <end position="160"/>
    </location>
</feature>
<dbReference type="PANTHER" id="PTHR28026">
    <property type="entry name" value="DUF962 DOMAIN PROTEIN (AFU_ORTHOLOGUE AFUA_8G05310)"/>
    <property type="match status" value="1"/>
</dbReference>
<feature type="transmembrane region" description="Helical" evidence="1">
    <location>
        <begin position="51"/>
        <end position="72"/>
    </location>
</feature>
<dbReference type="Proteomes" id="UP001138500">
    <property type="component" value="Unassembled WGS sequence"/>
</dbReference>
<accession>A0A9W7W1C9</accession>
<evidence type="ECO:0000313" key="3">
    <source>
        <dbReference type="Proteomes" id="UP001138500"/>
    </source>
</evidence>
<protein>
    <submittedName>
        <fullName evidence="2">Endoplasmic reticulum membrane protein</fullName>
    </submittedName>
</protein>
<dbReference type="AlphaFoldDB" id="A0A9W7W1C9"/>
<dbReference type="GO" id="GO:0016020">
    <property type="term" value="C:membrane"/>
    <property type="evidence" value="ECO:0007669"/>
    <property type="project" value="GOC"/>
</dbReference>
<proteinExistence type="predicted"/>
<keyword evidence="1" id="KW-0472">Membrane</keyword>
<reference evidence="2 3" key="2">
    <citation type="journal article" date="2021" name="Curr. Genet.">
        <title>Genetic response to nitrogen starvation in the aggressive Eucalyptus foliar pathogen Teratosphaeria destructans.</title>
        <authorList>
            <person name="Havenga M."/>
            <person name="Wingfield B.D."/>
            <person name="Wingfield M.J."/>
            <person name="Dreyer L.L."/>
            <person name="Roets F."/>
            <person name="Aylward J."/>
        </authorList>
    </citation>
    <scope>NUCLEOTIDE SEQUENCE [LARGE SCALE GENOMIC DNA]</scope>
    <source>
        <strain evidence="2">CMW44962</strain>
    </source>
</reference>
<feature type="transmembrane region" description="Helical" evidence="1">
    <location>
        <begin position="20"/>
        <end position="39"/>
    </location>
</feature>
<dbReference type="InterPro" id="IPR009305">
    <property type="entry name" value="Mpo1-like"/>
</dbReference>
<evidence type="ECO:0000313" key="2">
    <source>
        <dbReference type="EMBL" id="KAH9826672.1"/>
    </source>
</evidence>
<keyword evidence="1" id="KW-1133">Transmembrane helix</keyword>
<sequence length="204" mass="22091">MALNLEKQLLFYGAYHHDPVNVGIHITFVPILLLTGFLFGTNSPAIPLPEWAIVPNLPANVGTIACLVYLGLYILMEPVAGAMLAPLLLGGTAYANHLTSTYGMKANYIAIGVHVVSWLVQFVGHGVFEGRAPALLDNLVQAIFLAPFFVWLEVLFFFGYRPELKSRLDQAISQEIAKVKAEKAATGELKADGHANGHANGHSK</sequence>
<dbReference type="GO" id="GO:0046521">
    <property type="term" value="P:sphingoid catabolic process"/>
    <property type="evidence" value="ECO:0007669"/>
    <property type="project" value="TreeGrafter"/>
</dbReference>
<dbReference type="GO" id="GO:0005783">
    <property type="term" value="C:endoplasmic reticulum"/>
    <property type="evidence" value="ECO:0007669"/>
    <property type="project" value="TreeGrafter"/>
</dbReference>
<dbReference type="EMBL" id="RIBY02001967">
    <property type="protein sequence ID" value="KAH9826672.1"/>
    <property type="molecule type" value="Genomic_DNA"/>
</dbReference>
<keyword evidence="3" id="KW-1185">Reference proteome</keyword>
<dbReference type="PANTHER" id="PTHR28026:SF9">
    <property type="entry name" value="2-HYDROXY-PALMITIC ACID DIOXYGENASE MPO1"/>
    <property type="match status" value="1"/>
</dbReference>
<dbReference type="Pfam" id="PF06127">
    <property type="entry name" value="Mpo1-like"/>
    <property type="match status" value="1"/>
</dbReference>
<evidence type="ECO:0000256" key="1">
    <source>
        <dbReference type="SAM" id="Phobius"/>
    </source>
</evidence>
<reference evidence="2 3" key="1">
    <citation type="journal article" date="2018" name="IMA Fungus">
        <title>IMA Genome-F 10: Nine draft genome sequences of Claviceps purpurea s.lat., including C. arundinis, C. humidiphila, and C. cf. spartinae, pseudomolecules for the pitch canker pathogen Fusarium circinatum, draft genome of Davidsoniella eucalypti, Grosmannia galeiformis, Quambalaria eucalypti, and Teratosphaeria destructans.</title>
        <authorList>
            <person name="Wingfield B.D."/>
            <person name="Liu M."/>
            <person name="Nguyen H.D."/>
            <person name="Lane F.A."/>
            <person name="Morgan S.W."/>
            <person name="De Vos L."/>
            <person name="Wilken P.M."/>
            <person name="Duong T.A."/>
            <person name="Aylward J."/>
            <person name="Coetzee M.P."/>
            <person name="Dadej K."/>
            <person name="De Beer Z.W."/>
            <person name="Findlay W."/>
            <person name="Havenga M."/>
            <person name="Kolarik M."/>
            <person name="Menzies J.G."/>
            <person name="Naidoo K."/>
            <person name="Pochopski O."/>
            <person name="Shoukouhi P."/>
            <person name="Santana Q.C."/>
            <person name="Seifert K.A."/>
            <person name="Soal N."/>
            <person name="Steenkamp E.T."/>
            <person name="Tatham C.T."/>
            <person name="van der Nest M.A."/>
            <person name="Wingfield M.J."/>
        </authorList>
    </citation>
    <scope>NUCLEOTIDE SEQUENCE [LARGE SCALE GENOMIC DNA]</scope>
    <source>
        <strain evidence="2">CMW44962</strain>
    </source>
</reference>